<feature type="domain" description="Myb-like" evidence="2">
    <location>
        <begin position="718"/>
        <end position="767"/>
    </location>
</feature>
<dbReference type="InterPro" id="IPR001087">
    <property type="entry name" value="GDSL"/>
</dbReference>
<reference evidence="5 6" key="1">
    <citation type="submission" date="2015-07" db="EMBL/GenBank/DDBJ databases">
        <title>Comparative genomics of the Sigatoka disease complex on banana suggests a link between parallel evolutionary changes in Pseudocercospora fijiensis and Pseudocercospora eumusae and increased virulence on the banana host.</title>
        <authorList>
            <person name="Chang T.-C."/>
            <person name="Salvucci A."/>
            <person name="Crous P.W."/>
            <person name="Stergiopoulos I."/>
        </authorList>
    </citation>
    <scope>NUCLEOTIDE SEQUENCE [LARGE SCALE GENOMIC DNA]</scope>
    <source>
        <strain evidence="5 6">CBS 116634</strain>
    </source>
</reference>
<dbReference type="PROSITE" id="PS50853">
    <property type="entry name" value="FN3"/>
    <property type="match status" value="1"/>
</dbReference>
<dbReference type="CDD" id="cd00167">
    <property type="entry name" value="SANT"/>
    <property type="match status" value="1"/>
</dbReference>
<evidence type="ECO:0000313" key="6">
    <source>
        <dbReference type="Proteomes" id="UP000073492"/>
    </source>
</evidence>
<gene>
    <name evidence="5" type="ORF">AC579_5583</name>
</gene>
<evidence type="ECO:0000259" key="4">
    <source>
        <dbReference type="PROSITE" id="PS51294"/>
    </source>
</evidence>
<dbReference type="InterPro" id="IPR036116">
    <property type="entry name" value="FN3_sf"/>
</dbReference>
<dbReference type="InterPro" id="IPR017930">
    <property type="entry name" value="Myb_dom"/>
</dbReference>
<dbReference type="InterPro" id="IPR003961">
    <property type="entry name" value="FN3_dom"/>
</dbReference>
<comment type="caution">
    <text evidence="5">The sequence shown here is derived from an EMBL/GenBank/DDBJ whole genome shotgun (WGS) entry which is preliminary data.</text>
</comment>
<dbReference type="InterPro" id="IPR051532">
    <property type="entry name" value="Ester_Hydrolysis_Enzymes"/>
</dbReference>
<dbReference type="CDD" id="cd00063">
    <property type="entry name" value="FN3"/>
    <property type="match status" value="3"/>
</dbReference>
<dbReference type="InterPro" id="IPR001005">
    <property type="entry name" value="SANT/Myb"/>
</dbReference>
<dbReference type="STRING" id="113226.A0A139IPB2"/>
<protein>
    <recommendedName>
        <fullName evidence="7">SGNH hydrolase-type esterase domain-containing protein</fullName>
    </recommendedName>
</protein>
<dbReference type="PANTHER" id="PTHR30383:SF2">
    <property type="entry name" value="CELLULOSE-BINDING PROTEIN"/>
    <property type="match status" value="1"/>
</dbReference>
<feature type="domain" description="Fibronectin type-III" evidence="3">
    <location>
        <begin position="358"/>
        <end position="452"/>
    </location>
</feature>
<dbReference type="SUPFAM" id="SSF49265">
    <property type="entry name" value="Fibronectin type III"/>
    <property type="match status" value="1"/>
</dbReference>
<dbReference type="GO" id="GO:0006629">
    <property type="term" value="P:lipid metabolic process"/>
    <property type="evidence" value="ECO:0007669"/>
    <property type="project" value="InterPro"/>
</dbReference>
<dbReference type="SUPFAM" id="SSF46689">
    <property type="entry name" value="Homeodomain-like"/>
    <property type="match status" value="1"/>
</dbReference>
<dbReference type="PANTHER" id="PTHR30383">
    <property type="entry name" value="THIOESTERASE 1/PROTEASE 1/LYSOPHOSPHOLIPASE L1"/>
    <property type="match status" value="1"/>
</dbReference>
<keyword evidence="6" id="KW-1185">Reference proteome</keyword>
<evidence type="ECO:0000256" key="1">
    <source>
        <dbReference type="SAM" id="MobiDB-lite"/>
    </source>
</evidence>
<dbReference type="SUPFAM" id="SSF52266">
    <property type="entry name" value="SGNH hydrolase"/>
    <property type="match status" value="1"/>
</dbReference>
<dbReference type="InterPro" id="IPR008265">
    <property type="entry name" value="Lipase_GDSL_AS"/>
</dbReference>
<dbReference type="GO" id="GO:0004622">
    <property type="term" value="F:phosphatidylcholine lysophospholipase activity"/>
    <property type="evidence" value="ECO:0007669"/>
    <property type="project" value="TreeGrafter"/>
</dbReference>
<dbReference type="Pfam" id="PF00249">
    <property type="entry name" value="Myb_DNA-binding"/>
    <property type="match status" value="1"/>
</dbReference>
<feature type="domain" description="HTH myb-type" evidence="4">
    <location>
        <begin position="718"/>
        <end position="771"/>
    </location>
</feature>
<dbReference type="Gene3D" id="1.10.10.60">
    <property type="entry name" value="Homeodomain-like"/>
    <property type="match status" value="1"/>
</dbReference>
<dbReference type="PROSITE" id="PS51294">
    <property type="entry name" value="HTH_MYB"/>
    <property type="match status" value="1"/>
</dbReference>
<dbReference type="PROSITE" id="PS50090">
    <property type="entry name" value="MYB_LIKE"/>
    <property type="match status" value="1"/>
</dbReference>
<dbReference type="SMART" id="SM00060">
    <property type="entry name" value="FN3"/>
    <property type="match status" value="3"/>
</dbReference>
<evidence type="ECO:0000259" key="2">
    <source>
        <dbReference type="PROSITE" id="PS50090"/>
    </source>
</evidence>
<dbReference type="PROSITE" id="PS01098">
    <property type="entry name" value="LIPASE_GDSL_SER"/>
    <property type="match status" value="1"/>
</dbReference>
<dbReference type="AlphaFoldDB" id="A0A139IPB2"/>
<dbReference type="InterPro" id="IPR009057">
    <property type="entry name" value="Homeodomain-like_sf"/>
</dbReference>
<dbReference type="Proteomes" id="UP000073492">
    <property type="component" value="Unassembled WGS sequence"/>
</dbReference>
<name>A0A139IPB2_9PEZI</name>
<organism evidence="5 6">
    <name type="scientific">Pseudocercospora musae</name>
    <dbReference type="NCBI Taxonomy" id="113226"/>
    <lineage>
        <taxon>Eukaryota</taxon>
        <taxon>Fungi</taxon>
        <taxon>Dikarya</taxon>
        <taxon>Ascomycota</taxon>
        <taxon>Pezizomycotina</taxon>
        <taxon>Dothideomycetes</taxon>
        <taxon>Dothideomycetidae</taxon>
        <taxon>Mycosphaerellales</taxon>
        <taxon>Mycosphaerellaceae</taxon>
        <taxon>Pseudocercospora</taxon>
    </lineage>
</organism>
<sequence length="817" mass="90239">MGESKPPKRRILILGDSITHGGEGDYTWRYRLWEWFQQHKIIADFVGPYTGVNRRDDPVPPQPPRSPGEPEPPPKDRILWGYHVNVSHHFDSSHFATWGYQAKQATSVIGDAVRQSKATMLLSLVGFNDLGWFVDDANGTMKSIETILQQCRKANPTMEFVFGNVVHRSKMDGRQDLIDNTNLLNKLLKTATSNWNSTESPVSYADVASLYECGPEYGEKCPAAYDGLHPNARGEYQIAEAFSKALHKDFALGEQSLEVPTRIPARDLGAPSNLVVEGAPMGLAATWKHVFGAEYDYRRREKGQSEWCEHQIATNRADLTDTNAGTEYEIQIRSRHGYETGSWSNSCSAIATRDTAPPPRNIKVMPSDSSFSIAWDPPAGHWNIERYEILWADQDVQGFPSNQGAQGNATVVRGLTNGHRIQAGMRTWTRASNGLYGAGDYAFARPLRLGAGSPRRPSRLKCRNVDDKTVDLSWRGSDSDAGYLIYLRNVSEASDVATTDGQVVAERNKTVSVMLGNIWDVEISVSAVNGEEESQRSAGIVPEKAELMFVAAGEVLDQPDDQTRTCLWARGTNTPSDQKRNPHPNVTHQTAYSASPSQLTLGGDLHSAGLPNPYQTNPYAYIPSPHDPTGGFGFPHPSYRPQQLQTHQPHPPPHLQHNLSPTNPRKRRASELEPLPGSSSSNASAFTNPGGPMCAPGDLDTTGLGVHTQQTLPSPTVKKGRTNTPWTPAEEQRLKTLRDAGSSWSEIAKTFPTRTEGSVKKHWYKDMHYAEFAEDEVSNFSAALLQAIKDYENNKWKVIGQKVGKPAKRANDVAKGV</sequence>
<dbReference type="InterPro" id="IPR013783">
    <property type="entry name" value="Ig-like_fold"/>
</dbReference>
<dbReference type="EMBL" id="LFZO01000038">
    <property type="protein sequence ID" value="KXT16394.1"/>
    <property type="molecule type" value="Genomic_DNA"/>
</dbReference>
<proteinExistence type="predicted"/>
<dbReference type="OrthoDB" id="2119228at2759"/>
<accession>A0A139IPB2</accession>
<evidence type="ECO:0000313" key="5">
    <source>
        <dbReference type="EMBL" id="KXT16394.1"/>
    </source>
</evidence>
<feature type="region of interest" description="Disordered" evidence="1">
    <location>
        <begin position="52"/>
        <end position="76"/>
    </location>
</feature>
<dbReference type="InterPro" id="IPR036514">
    <property type="entry name" value="SGNH_hydro_sf"/>
</dbReference>
<dbReference type="Pfam" id="PF00657">
    <property type="entry name" value="Lipase_GDSL"/>
    <property type="match status" value="1"/>
</dbReference>
<dbReference type="Gene3D" id="2.60.40.10">
    <property type="entry name" value="Immunoglobulins"/>
    <property type="match status" value="3"/>
</dbReference>
<feature type="compositionally biased region" description="Pro residues" evidence="1">
    <location>
        <begin position="59"/>
        <end position="71"/>
    </location>
</feature>
<evidence type="ECO:0000259" key="3">
    <source>
        <dbReference type="PROSITE" id="PS50853"/>
    </source>
</evidence>
<feature type="region of interest" description="Disordered" evidence="1">
    <location>
        <begin position="567"/>
        <end position="726"/>
    </location>
</feature>
<evidence type="ECO:0008006" key="7">
    <source>
        <dbReference type="Google" id="ProtNLM"/>
    </source>
</evidence>
<dbReference type="Gene3D" id="3.40.50.1110">
    <property type="entry name" value="SGNH hydrolase"/>
    <property type="match status" value="1"/>
</dbReference>
<feature type="compositionally biased region" description="Polar residues" evidence="1">
    <location>
        <begin position="584"/>
        <end position="600"/>
    </location>
</feature>
<feature type="compositionally biased region" description="Low complexity" evidence="1">
    <location>
        <begin position="672"/>
        <end position="681"/>
    </location>
</feature>